<proteinExistence type="predicted"/>
<name>A0ABN2B2W8_9MICO</name>
<evidence type="ECO:0000313" key="5">
    <source>
        <dbReference type="Proteomes" id="UP001501288"/>
    </source>
</evidence>
<dbReference type="RefSeq" id="WP_223060477.1">
    <property type="nucleotide sequence ID" value="NZ_BAAANV010000003.1"/>
</dbReference>
<dbReference type="PANTHER" id="PTHR35273:SF2">
    <property type="entry name" value="ALPHA-GALACTOSIDASE"/>
    <property type="match status" value="1"/>
</dbReference>
<dbReference type="Pfam" id="PF03537">
    <property type="entry name" value="Glyco_hydro_114"/>
    <property type="match status" value="1"/>
</dbReference>
<dbReference type="Gene3D" id="3.20.20.70">
    <property type="entry name" value="Aldolase class I"/>
    <property type="match status" value="1"/>
</dbReference>
<organism evidence="4 5">
    <name type="scientific">Dermacoccus barathri</name>
    <dbReference type="NCBI Taxonomy" id="322601"/>
    <lineage>
        <taxon>Bacteria</taxon>
        <taxon>Bacillati</taxon>
        <taxon>Actinomycetota</taxon>
        <taxon>Actinomycetes</taxon>
        <taxon>Micrococcales</taxon>
        <taxon>Dermacoccaceae</taxon>
        <taxon>Dermacoccus</taxon>
    </lineage>
</organism>
<gene>
    <name evidence="4" type="ORF">GCM10009762_01530</name>
</gene>
<feature type="chain" id="PRO_5046333712" evidence="2">
    <location>
        <begin position="22"/>
        <end position="282"/>
    </location>
</feature>
<evidence type="ECO:0000256" key="1">
    <source>
        <dbReference type="SAM" id="MobiDB-lite"/>
    </source>
</evidence>
<evidence type="ECO:0000256" key="2">
    <source>
        <dbReference type="SAM" id="SignalP"/>
    </source>
</evidence>
<protein>
    <submittedName>
        <fullName evidence="4">Endo alpha-1,4 polygalactosaminidase</fullName>
    </submittedName>
</protein>
<feature type="signal peptide" evidence="2">
    <location>
        <begin position="1"/>
        <end position="21"/>
    </location>
</feature>
<feature type="domain" description="Glycoside-hydrolase family GH114 TIM-barrel" evidence="3">
    <location>
        <begin position="60"/>
        <end position="276"/>
    </location>
</feature>
<dbReference type="InterPro" id="IPR017853">
    <property type="entry name" value="GH"/>
</dbReference>
<dbReference type="PROSITE" id="PS51257">
    <property type="entry name" value="PROKAR_LIPOPROTEIN"/>
    <property type="match status" value="1"/>
</dbReference>
<evidence type="ECO:0000313" key="4">
    <source>
        <dbReference type="EMBL" id="GAA1530844.1"/>
    </source>
</evidence>
<dbReference type="Proteomes" id="UP001501288">
    <property type="component" value="Unassembled WGS sequence"/>
</dbReference>
<dbReference type="PANTHER" id="PTHR35273">
    <property type="entry name" value="ALPHA-1,4 POLYGALACTOSAMINIDASE, PUTATIVE (AFU_ORTHOLOGUE AFUA_3G07890)-RELATED"/>
    <property type="match status" value="1"/>
</dbReference>
<dbReference type="SUPFAM" id="SSF51445">
    <property type="entry name" value="(Trans)glycosidases"/>
    <property type="match status" value="1"/>
</dbReference>
<comment type="caution">
    <text evidence="4">The sequence shown here is derived from an EMBL/GenBank/DDBJ whole genome shotgun (WGS) entry which is preliminary data.</text>
</comment>
<dbReference type="EMBL" id="BAAANV010000003">
    <property type="protein sequence ID" value="GAA1530844.1"/>
    <property type="molecule type" value="Genomic_DNA"/>
</dbReference>
<dbReference type="InterPro" id="IPR004352">
    <property type="entry name" value="GH114_TIM-barrel"/>
</dbReference>
<accession>A0ABN2B2W8</accession>
<reference evidence="4 5" key="1">
    <citation type="journal article" date="2019" name="Int. J. Syst. Evol. Microbiol.">
        <title>The Global Catalogue of Microorganisms (GCM) 10K type strain sequencing project: providing services to taxonomists for standard genome sequencing and annotation.</title>
        <authorList>
            <consortium name="The Broad Institute Genomics Platform"/>
            <consortium name="The Broad Institute Genome Sequencing Center for Infectious Disease"/>
            <person name="Wu L."/>
            <person name="Ma J."/>
        </authorList>
    </citation>
    <scope>NUCLEOTIDE SEQUENCE [LARGE SCALE GENOMIC DNA]</scope>
    <source>
        <strain evidence="4 5">JCM 14588</strain>
    </source>
</reference>
<keyword evidence="5" id="KW-1185">Reference proteome</keyword>
<keyword evidence="2" id="KW-0732">Signal</keyword>
<sequence>MKTSLPAAGALVLALTTSACAATDDQALPPSASAAGTAPSAATSNGKPGATWWKPARGQSWQIQYSGALDTSVKASVYNLDWEGTSTKTVTALHRRNIKVICYINAGGYEQWRPDAKKFPASTLGKPLDDWPGERWLDVRQRAKLAPIMAKRMDVCKAKGFDAVDPDNMDGYAATSGFPIKQSDAVAYQRQLIADAHKRGLAIGLKNSLEILPQLQTSIDFAVNEECVAYDECDRYAPMLAANKPVFNVEYSGSAASVCSRVPKGMSTIIKPLELTARRSAC</sequence>
<feature type="region of interest" description="Disordered" evidence="1">
    <location>
        <begin position="28"/>
        <end position="53"/>
    </location>
</feature>
<dbReference type="InterPro" id="IPR013785">
    <property type="entry name" value="Aldolase_TIM"/>
</dbReference>
<evidence type="ECO:0000259" key="3">
    <source>
        <dbReference type="Pfam" id="PF03537"/>
    </source>
</evidence>
<feature type="compositionally biased region" description="Low complexity" evidence="1">
    <location>
        <begin position="28"/>
        <end position="44"/>
    </location>
</feature>